<dbReference type="GeneID" id="106057019"/>
<organism evidence="14 16">
    <name type="scientific">Biomphalaria glabrata</name>
    <name type="common">Bloodfluke planorb</name>
    <name type="synonym">Freshwater snail</name>
    <dbReference type="NCBI Taxonomy" id="6526"/>
    <lineage>
        <taxon>Eukaryota</taxon>
        <taxon>Metazoa</taxon>
        <taxon>Spiralia</taxon>
        <taxon>Lophotrochozoa</taxon>
        <taxon>Mollusca</taxon>
        <taxon>Gastropoda</taxon>
        <taxon>Heterobranchia</taxon>
        <taxon>Euthyneura</taxon>
        <taxon>Panpulmonata</taxon>
        <taxon>Hygrophila</taxon>
        <taxon>Lymnaeoidea</taxon>
        <taxon>Planorbidae</taxon>
        <taxon>Biomphalaria</taxon>
    </lineage>
</organism>
<keyword evidence="4" id="KW-0276">Fatty acid metabolism</keyword>
<keyword evidence="14" id="KW-1185">Reference proteome</keyword>
<dbReference type="RefSeq" id="XP_055880657.1">
    <property type="nucleotide sequence ID" value="XM_056024682.1"/>
</dbReference>
<evidence type="ECO:0000313" key="15">
    <source>
        <dbReference type="RefSeq" id="XP_013069486.2"/>
    </source>
</evidence>
<evidence type="ECO:0000313" key="14">
    <source>
        <dbReference type="Proteomes" id="UP001165740"/>
    </source>
</evidence>
<evidence type="ECO:0000256" key="7">
    <source>
        <dbReference type="ARBA" id="ARBA00023140"/>
    </source>
</evidence>
<dbReference type="OrthoDB" id="14970at2759"/>
<reference evidence="15 16" key="1">
    <citation type="submission" date="2025-04" db="UniProtKB">
        <authorList>
            <consortium name="RefSeq"/>
        </authorList>
    </citation>
    <scope>IDENTIFICATION</scope>
</reference>
<feature type="region of interest" description="Disordered" evidence="13">
    <location>
        <begin position="92"/>
        <end position="122"/>
    </location>
</feature>
<dbReference type="RefSeq" id="XP_013069486.2">
    <property type="nucleotide sequence ID" value="XM_013214032.2"/>
</dbReference>
<evidence type="ECO:0000256" key="4">
    <source>
        <dbReference type="ARBA" id="ARBA00022832"/>
    </source>
</evidence>
<dbReference type="NCBIfam" id="NF004794">
    <property type="entry name" value="PRK06142.1"/>
    <property type="match status" value="1"/>
</dbReference>
<comment type="catalytic activity">
    <reaction evidence="9">
        <text>(3E,5Z)-octadienoyl-CoA = (2E,4E)-octadienoyl-CoA</text>
        <dbReference type="Rhea" id="RHEA:45244"/>
        <dbReference type="ChEBI" id="CHEBI:62243"/>
        <dbReference type="ChEBI" id="CHEBI:85108"/>
    </reaction>
</comment>
<evidence type="ECO:0000256" key="8">
    <source>
        <dbReference type="ARBA" id="ARBA00023235"/>
    </source>
</evidence>
<accession>A0A9W2ZZZ7</accession>
<dbReference type="GO" id="GO:0005777">
    <property type="term" value="C:peroxisome"/>
    <property type="evidence" value="ECO:0007669"/>
    <property type="project" value="UniProtKB-SubCell"/>
</dbReference>
<evidence type="ECO:0000256" key="2">
    <source>
        <dbReference type="ARBA" id="ARBA00005005"/>
    </source>
</evidence>
<dbReference type="InterPro" id="IPR001753">
    <property type="entry name" value="Enoyl-CoA_hydra/iso"/>
</dbReference>
<evidence type="ECO:0000256" key="12">
    <source>
        <dbReference type="ARBA" id="ARBA00071021"/>
    </source>
</evidence>
<dbReference type="InterPro" id="IPR029045">
    <property type="entry name" value="ClpP/crotonase-like_dom_sf"/>
</dbReference>
<dbReference type="SUPFAM" id="SSF52096">
    <property type="entry name" value="ClpP/crotonase"/>
    <property type="match status" value="1"/>
</dbReference>
<dbReference type="OMA" id="FNDECIL"/>
<evidence type="ECO:0000313" key="18">
    <source>
        <dbReference type="RefSeq" id="XP_055880659.1"/>
    </source>
</evidence>
<comment type="subcellular location">
    <subcellularLocation>
        <location evidence="1">Peroxisome</location>
    </subcellularLocation>
</comment>
<dbReference type="InterPro" id="IPR014748">
    <property type="entry name" value="Enoyl-CoA_hydra_C"/>
</dbReference>
<evidence type="ECO:0000256" key="3">
    <source>
        <dbReference type="ARBA" id="ARBA00005254"/>
    </source>
</evidence>
<evidence type="ECO:0000256" key="1">
    <source>
        <dbReference type="ARBA" id="ARBA00004275"/>
    </source>
</evidence>
<comment type="similarity">
    <text evidence="3">Belongs to the enoyl-CoA hydratase/isomerase family.</text>
</comment>
<keyword evidence="5" id="KW-0007">Acetylation</keyword>
<dbReference type="PANTHER" id="PTHR43149:SF1">
    <property type="entry name" value="DELTA(3,5)-DELTA(2,4)-DIENOYL-COA ISOMERASE, MITOCHONDRIAL"/>
    <property type="match status" value="1"/>
</dbReference>
<keyword evidence="8" id="KW-0413">Isomerase</keyword>
<evidence type="ECO:0000256" key="6">
    <source>
        <dbReference type="ARBA" id="ARBA00023098"/>
    </source>
</evidence>
<gene>
    <name evidence="15 16 17 18" type="primary">LOC106057019</name>
</gene>
<evidence type="ECO:0000256" key="13">
    <source>
        <dbReference type="SAM" id="MobiDB-lite"/>
    </source>
</evidence>
<keyword evidence="7" id="KW-0576">Peroxisome</keyword>
<dbReference type="InterPro" id="IPR045002">
    <property type="entry name" value="Ech1-like"/>
</dbReference>
<dbReference type="Proteomes" id="UP001165740">
    <property type="component" value="Chromosome 3"/>
</dbReference>
<dbReference type="KEGG" id="bgt:106057019"/>
<comment type="pathway">
    <text evidence="2">Lipid metabolism; fatty acid beta-oxidation.</text>
</comment>
<dbReference type="GO" id="GO:0005739">
    <property type="term" value="C:mitochondrion"/>
    <property type="evidence" value="ECO:0007669"/>
    <property type="project" value="TreeGrafter"/>
</dbReference>
<dbReference type="GO" id="GO:0051750">
    <property type="term" value="F:delta(3,5)-delta(2,4)-dienoyl-CoA isomerase activity"/>
    <property type="evidence" value="ECO:0007669"/>
    <property type="project" value="TreeGrafter"/>
</dbReference>
<feature type="compositionally biased region" description="Polar residues" evidence="13">
    <location>
        <begin position="92"/>
        <end position="104"/>
    </location>
</feature>
<name>A0A9W2ZZZ7_BIOGL</name>
<dbReference type="Gene3D" id="1.10.12.10">
    <property type="entry name" value="Lyase 2-enoyl-coa Hydratase, Chain A, domain 2"/>
    <property type="match status" value="1"/>
</dbReference>
<proteinExistence type="inferred from homology"/>
<dbReference type="PANTHER" id="PTHR43149">
    <property type="entry name" value="ENOYL-COA HYDRATASE"/>
    <property type="match status" value="1"/>
</dbReference>
<evidence type="ECO:0000313" key="17">
    <source>
        <dbReference type="RefSeq" id="XP_055880658.1"/>
    </source>
</evidence>
<protein>
    <recommendedName>
        <fullName evidence="12">Delta(3,5)-Delta(2,4)-dienoyl-CoA isomerase, mitochondrial</fullName>
    </recommendedName>
</protein>
<dbReference type="CDD" id="cd06558">
    <property type="entry name" value="crotonase-like"/>
    <property type="match status" value="1"/>
</dbReference>
<evidence type="ECO:0000256" key="10">
    <source>
        <dbReference type="ARBA" id="ARBA00052809"/>
    </source>
</evidence>
<dbReference type="Pfam" id="PF00378">
    <property type="entry name" value="ECH_1"/>
    <property type="match status" value="1"/>
</dbReference>
<dbReference type="RefSeq" id="XP_055880658.1">
    <property type="nucleotide sequence ID" value="XM_056024683.1"/>
</dbReference>
<dbReference type="FunFam" id="3.90.226.10:FF:000024">
    <property type="entry name" value="Delta3,5-delta2,4-dienoyl-CoA isomerase"/>
    <property type="match status" value="1"/>
</dbReference>
<dbReference type="RefSeq" id="XP_055880659.1">
    <property type="nucleotide sequence ID" value="XM_056024684.1"/>
</dbReference>
<evidence type="ECO:0000256" key="9">
    <source>
        <dbReference type="ARBA" id="ARBA00051408"/>
    </source>
</evidence>
<evidence type="ECO:0000256" key="11">
    <source>
        <dbReference type="ARBA" id="ARBA00055786"/>
    </source>
</evidence>
<dbReference type="Gene3D" id="3.90.226.10">
    <property type="entry name" value="2-enoyl-CoA Hydratase, Chain A, domain 1"/>
    <property type="match status" value="1"/>
</dbReference>
<keyword evidence="6" id="KW-0443">Lipid metabolism</keyword>
<dbReference type="FunFam" id="1.10.12.10:FF:000004">
    <property type="entry name" value="Delta3,5-delta2,4-dienoyl-CoA isomerase"/>
    <property type="match status" value="1"/>
</dbReference>
<comment type="catalytic activity">
    <reaction evidence="10">
        <text>(3E,5Z,8Z,11Z,14Z)-eicosapentaenoyl-CoA = (2E,4E,8Z,11Z,14Z)-eicosapentaenoyl-CoA</text>
        <dbReference type="Rhea" id="RHEA:45224"/>
        <dbReference type="ChEBI" id="CHEBI:85090"/>
        <dbReference type="ChEBI" id="CHEBI:85091"/>
    </reaction>
</comment>
<dbReference type="GO" id="GO:0006631">
    <property type="term" value="P:fatty acid metabolic process"/>
    <property type="evidence" value="ECO:0007669"/>
    <property type="project" value="UniProtKB-KW"/>
</dbReference>
<evidence type="ECO:0000256" key="5">
    <source>
        <dbReference type="ARBA" id="ARBA00022990"/>
    </source>
</evidence>
<evidence type="ECO:0000313" key="16">
    <source>
        <dbReference type="RefSeq" id="XP_055880657.1"/>
    </source>
</evidence>
<dbReference type="AlphaFoldDB" id="A0A9W2ZZZ7"/>
<sequence length="430" mass="48470">MGKNGKEEKKRYVQRFRQEWLSMKPFSEWLHEVPGDSQKAYCSFCKCEIIAKFHQLTKHSEAKKHINAIPDQTVPLPLAKLLTNAETNQKSQEYTIKVRNPQSESDTHNGVEEENHEEEESEDGIYIVERIEGQAQRSLNKVISIQAKAMTSTTGYEFETLKITSPKQFIKNVELNRPDKRNAMNTTFWKDIYNCFTKLSDDPDCRVIVLSGAGKMFTAGLDLYENEIFKSLLSSDSQDSSRKSFKILKGIQELQESFNVIEKCPKPVIAAVHNGCIGGGIDMIACCDMRYCTQDAWFQIKEVDIGLAADLGTLQRFPKIIGNDSLYRELAYTGRKFDAEEAKSIGFVSRILPDKNTLLEAAILIAEQIASKSPVAVQGIKVNSVYSRDHGVYQGLEYMATWNSTMLQSEDVGKAVSAAIQKETPVFSKL</sequence>
<comment type="function">
    <text evidence="11">Isomerization of 3-trans,5-cis-dienoyl-CoA to 2-trans,4-trans-dienoyl-CoA.</text>
</comment>